<reference evidence="2 3" key="1">
    <citation type="journal article" date="2012" name="J. Bacteriol.">
        <title>Genome Sequence of Fibrella aestuarina BUZ 2T, a Filamentous Marine Bacterium.</title>
        <authorList>
            <person name="Filippini M."/>
            <person name="Qi W."/>
            <person name="Blom J."/>
            <person name="Goesmann A."/>
            <person name="Smits T.H."/>
            <person name="Bagheri H.C."/>
        </authorList>
    </citation>
    <scope>NUCLEOTIDE SEQUENCE [LARGE SCALE GENOMIC DNA]</scope>
    <source>
        <strain evidence="3">BUZ 2T</strain>
    </source>
</reference>
<dbReference type="Gene3D" id="2.180.10.10">
    <property type="entry name" value="RHS repeat-associated core"/>
    <property type="match status" value="1"/>
</dbReference>
<dbReference type="PATRIC" id="fig|1166018.3.peg.1976"/>
<proteinExistence type="predicted"/>
<evidence type="ECO:0000313" key="3">
    <source>
        <dbReference type="Proteomes" id="UP000011058"/>
    </source>
</evidence>
<keyword evidence="3" id="KW-1185">Reference proteome</keyword>
<feature type="domain" description="RHS protein conserved region" evidence="1">
    <location>
        <begin position="38"/>
        <end position="67"/>
    </location>
</feature>
<dbReference type="Pfam" id="PF03527">
    <property type="entry name" value="RHS"/>
    <property type="match status" value="1"/>
</dbReference>
<dbReference type="PRINTS" id="PR00394">
    <property type="entry name" value="RHSPROTEIN"/>
</dbReference>
<name>I0KFU7_9BACT</name>
<dbReference type="NCBIfam" id="TIGR03696">
    <property type="entry name" value="Rhs_assc_core"/>
    <property type="match status" value="1"/>
</dbReference>
<sequence>MVDLDGTNTEAVITWLFEEDSFAPIGKLQGASRQSILTDHLGTPLDMVDQRGQRTWAAQTTAYGRVRIEAGTRSDCPFRFQGQYEDVETGLYYNRFRYYDPQQGNYVSQDPIRLLGGAELYAYPHNPSSWVDGFGLVKLPKGFRSFGQYRQFAQSIKGQLTRMGYPNVTPLMQGSAVTGVSHDTSKLFEVGRVSDFDVALADKDLYEKAKSFGLTKGGGSRVQPIDSDELADRLNLKPMRDKLSKLAGRPVNFMIFPDKEAEKAKAVSMTMPCS</sequence>
<dbReference type="STRING" id="1166018.FAES_5001"/>
<evidence type="ECO:0000259" key="1">
    <source>
        <dbReference type="Pfam" id="PF03527"/>
    </source>
</evidence>
<dbReference type="HOGENOM" id="CLU_055815_0_0_10"/>
<dbReference type="EMBL" id="HE796683">
    <property type="protein sequence ID" value="CCH03000.1"/>
    <property type="molecule type" value="Genomic_DNA"/>
</dbReference>
<dbReference type="InterPro" id="IPR022385">
    <property type="entry name" value="Rhs_assc_core"/>
</dbReference>
<dbReference type="eggNOG" id="COG3209">
    <property type="taxonomic scope" value="Bacteria"/>
</dbReference>
<gene>
    <name evidence="2" type="ORF">FAES_5001</name>
</gene>
<evidence type="ECO:0000313" key="2">
    <source>
        <dbReference type="EMBL" id="CCH03000.1"/>
    </source>
</evidence>
<dbReference type="AlphaFoldDB" id="I0KFU7"/>
<protein>
    <submittedName>
        <fullName evidence="2">Protein rhsD</fullName>
    </submittedName>
</protein>
<dbReference type="PANTHER" id="PTHR32305:SF15">
    <property type="entry name" value="PROTEIN RHSA-RELATED"/>
    <property type="match status" value="1"/>
</dbReference>
<dbReference type="eggNOG" id="COG1372">
    <property type="taxonomic scope" value="Bacteria"/>
</dbReference>
<dbReference type="KEGG" id="fae:FAES_5001"/>
<dbReference type="Proteomes" id="UP000011058">
    <property type="component" value="Chromosome"/>
</dbReference>
<dbReference type="InterPro" id="IPR001826">
    <property type="entry name" value="RHS"/>
</dbReference>
<accession>I0KFU7</accession>
<organism evidence="2 3">
    <name type="scientific">Fibrella aestuarina BUZ 2</name>
    <dbReference type="NCBI Taxonomy" id="1166018"/>
    <lineage>
        <taxon>Bacteria</taxon>
        <taxon>Pseudomonadati</taxon>
        <taxon>Bacteroidota</taxon>
        <taxon>Cytophagia</taxon>
        <taxon>Cytophagales</taxon>
        <taxon>Spirosomataceae</taxon>
        <taxon>Fibrella</taxon>
    </lineage>
</organism>
<dbReference type="OrthoDB" id="9765204at2"/>
<dbReference type="InterPro" id="IPR050708">
    <property type="entry name" value="T6SS_VgrG/RHS"/>
</dbReference>
<dbReference type="PANTHER" id="PTHR32305">
    <property type="match status" value="1"/>
</dbReference>